<proteinExistence type="predicted"/>
<gene>
    <name evidence="2" type="ORF">ACFOZ8_19640</name>
</gene>
<evidence type="ECO:0000313" key="2">
    <source>
        <dbReference type="EMBL" id="MFC4101866.1"/>
    </source>
</evidence>
<dbReference type="Pfam" id="PF06452">
    <property type="entry name" value="CBM9_1"/>
    <property type="match status" value="1"/>
</dbReference>
<organism evidence="2 3">
    <name type="scientific">Paenibacillus xanthanilyticus</name>
    <dbReference type="NCBI Taxonomy" id="1783531"/>
    <lineage>
        <taxon>Bacteria</taxon>
        <taxon>Bacillati</taxon>
        <taxon>Bacillota</taxon>
        <taxon>Bacilli</taxon>
        <taxon>Bacillales</taxon>
        <taxon>Paenibacillaceae</taxon>
        <taxon>Paenibacillus</taxon>
    </lineage>
</organism>
<dbReference type="Gene3D" id="2.60.40.1190">
    <property type="match status" value="1"/>
</dbReference>
<dbReference type="CDD" id="cd09620">
    <property type="entry name" value="CBM9_like_3"/>
    <property type="match status" value="1"/>
</dbReference>
<dbReference type="SUPFAM" id="SSF49344">
    <property type="entry name" value="CBD9-like"/>
    <property type="match status" value="1"/>
</dbReference>
<dbReference type="EMBL" id="JBHSAM010000028">
    <property type="protein sequence ID" value="MFC4101866.1"/>
    <property type="molecule type" value="Genomic_DNA"/>
</dbReference>
<feature type="domain" description="Carbohydrate-binding" evidence="1">
    <location>
        <begin position="55"/>
        <end position="213"/>
    </location>
</feature>
<name>A0ABV8K7A9_9BACL</name>
<evidence type="ECO:0000259" key="1">
    <source>
        <dbReference type="Pfam" id="PF06452"/>
    </source>
</evidence>
<comment type="caution">
    <text evidence="2">The sequence shown here is derived from an EMBL/GenBank/DDBJ whole genome shotgun (WGS) entry which is preliminary data.</text>
</comment>
<evidence type="ECO:0000313" key="3">
    <source>
        <dbReference type="Proteomes" id="UP001595715"/>
    </source>
</evidence>
<accession>A0ABV8K7A9</accession>
<reference evidence="3" key="1">
    <citation type="journal article" date="2019" name="Int. J. Syst. Evol. Microbiol.">
        <title>The Global Catalogue of Microorganisms (GCM) 10K type strain sequencing project: providing services to taxonomists for standard genome sequencing and annotation.</title>
        <authorList>
            <consortium name="The Broad Institute Genomics Platform"/>
            <consortium name="The Broad Institute Genome Sequencing Center for Infectious Disease"/>
            <person name="Wu L."/>
            <person name="Ma J."/>
        </authorList>
    </citation>
    <scope>NUCLEOTIDE SEQUENCE [LARGE SCALE GENOMIC DNA]</scope>
    <source>
        <strain evidence="3">IBRC-M 10987</strain>
    </source>
</reference>
<dbReference type="InterPro" id="IPR010502">
    <property type="entry name" value="Carb-bd_dom_fam9"/>
</dbReference>
<dbReference type="Proteomes" id="UP001595715">
    <property type="component" value="Unassembled WGS sequence"/>
</dbReference>
<keyword evidence="3" id="KW-1185">Reference proteome</keyword>
<dbReference type="RefSeq" id="WP_377720462.1">
    <property type="nucleotide sequence ID" value="NZ_JBHSAM010000028.1"/>
</dbReference>
<sequence>MKAKYLPSSDYIYRCKKIPEHGSVVAGPESVPWQLFETVPLVDTVTGLPPLEPTRVSACWDREFLHIRFVCQDPYMISVYTDRDDPLYEQDVIEIFIDELGMGTEYMEIEVSPNNVIFDALIQNDGRGAIVQADLAWNIEGMETEVAVSADSTRVYDIRIPMNAFRRPIEAGDCWRTNFYRIDEQPNGEREYQAWSPTGAVNFHLSQAFGWMEFIM</sequence>
<protein>
    <submittedName>
        <fullName evidence="2">Carbohydrate-binding family 9-like protein</fullName>
    </submittedName>
</protein>